<dbReference type="EMBL" id="CAMXCT020001718">
    <property type="protein sequence ID" value="CAL1145860.1"/>
    <property type="molecule type" value="Genomic_DNA"/>
</dbReference>
<dbReference type="EMBL" id="CAMXCT010001718">
    <property type="protein sequence ID" value="CAI3992485.1"/>
    <property type="molecule type" value="Genomic_DNA"/>
</dbReference>
<comment type="caution">
    <text evidence="4">The sequence shown here is derived from an EMBL/GenBank/DDBJ whole genome shotgun (WGS) entry which is preliminary data.</text>
</comment>
<evidence type="ECO:0000313" key="5">
    <source>
        <dbReference type="EMBL" id="CAL1145860.1"/>
    </source>
</evidence>
<feature type="coiled-coil region" evidence="1">
    <location>
        <begin position="120"/>
        <end position="147"/>
    </location>
</feature>
<keyword evidence="1" id="KW-0175">Coiled coil</keyword>
<gene>
    <name evidence="4" type="ORF">C1SCF055_LOCUS19312</name>
</gene>
<name>A0A9P1CJ91_9DINO</name>
<feature type="compositionally biased region" description="Acidic residues" evidence="2">
    <location>
        <begin position="227"/>
        <end position="250"/>
    </location>
</feature>
<feature type="compositionally biased region" description="Basic and acidic residues" evidence="2">
    <location>
        <begin position="188"/>
        <end position="215"/>
    </location>
</feature>
<dbReference type="Proteomes" id="UP001152797">
    <property type="component" value="Unassembled WGS sequence"/>
</dbReference>
<keyword evidence="3" id="KW-0732">Signal</keyword>
<feature type="compositionally biased region" description="Polar residues" evidence="2">
    <location>
        <begin position="252"/>
        <end position="269"/>
    </location>
</feature>
<organism evidence="4">
    <name type="scientific">Cladocopium goreaui</name>
    <dbReference type="NCBI Taxonomy" id="2562237"/>
    <lineage>
        <taxon>Eukaryota</taxon>
        <taxon>Sar</taxon>
        <taxon>Alveolata</taxon>
        <taxon>Dinophyceae</taxon>
        <taxon>Suessiales</taxon>
        <taxon>Symbiodiniaceae</taxon>
        <taxon>Cladocopium</taxon>
    </lineage>
</organism>
<accession>A0A9P1CJ91</accession>
<dbReference type="OrthoDB" id="413639at2759"/>
<feature type="compositionally biased region" description="Basic residues" evidence="2">
    <location>
        <begin position="577"/>
        <end position="592"/>
    </location>
</feature>
<feature type="region of interest" description="Disordered" evidence="2">
    <location>
        <begin position="188"/>
        <end position="270"/>
    </location>
</feature>
<keyword evidence="6" id="KW-1185">Reference proteome</keyword>
<proteinExistence type="predicted"/>
<evidence type="ECO:0000256" key="1">
    <source>
        <dbReference type="SAM" id="Coils"/>
    </source>
</evidence>
<dbReference type="EMBL" id="CAMXCT030001718">
    <property type="protein sequence ID" value="CAL4779797.1"/>
    <property type="molecule type" value="Genomic_DNA"/>
</dbReference>
<reference evidence="5" key="2">
    <citation type="submission" date="2024-04" db="EMBL/GenBank/DDBJ databases">
        <authorList>
            <person name="Chen Y."/>
            <person name="Shah S."/>
            <person name="Dougan E. K."/>
            <person name="Thang M."/>
            <person name="Chan C."/>
        </authorList>
    </citation>
    <scope>NUCLEOTIDE SEQUENCE [LARGE SCALE GENOMIC DNA]</scope>
</reference>
<feature type="chain" id="PRO_5043270456" evidence="3">
    <location>
        <begin position="24"/>
        <end position="1213"/>
    </location>
</feature>
<reference evidence="4" key="1">
    <citation type="submission" date="2022-10" db="EMBL/GenBank/DDBJ databases">
        <authorList>
            <person name="Chen Y."/>
            <person name="Dougan E. K."/>
            <person name="Chan C."/>
            <person name="Rhodes N."/>
            <person name="Thang M."/>
        </authorList>
    </citation>
    <scope>NUCLEOTIDE SEQUENCE</scope>
</reference>
<protein>
    <submittedName>
        <fullName evidence="4">Uncharacterized protein</fullName>
    </submittedName>
</protein>
<sequence>MASVLPLVSWLVPLLSCTIAVQASCEGDSCAHAAQSPSLLSVKSELHSVLASATATLPGLDLSDGNGSTLNDSVETMIRANLAHDFEEHHNIPDPATNQTEGDSGMGSLGRNIEFMFLKVAELETIVELQQAQIMSLTDRLNAVENKTGLVQKEVPKESIHHPQHPEKVQNIFKKVWKKHHYQREKKRFVTPDHPAHPSQKAKAEAAKAEAKKNEALLQRHQQENHQEDEDDEVEFQEDSDQDVSDDFDGDTSQSLIDSETNSLSNSTGWRRRRRRWIRRRIFSSVVNTVSNAASSAVNSVTNTMADAYSQAADKVAFVANTAIDSVEMAVDILTQGFSDWSADCPEATKPSLNVDSNGVSVNWGRQKCRISLMGQRVTIFDFNFGSTNVNWPEPLKTVAKPGFPEWSAGCPEFARPSLSVSSNGLDLDFGRQKCEISMMGKTLKLIDFDFGRTSLQWPEPLKTVTEFGLAPIKTMVDLGRQAVNCATGGGPLEVFKCFGLLIIEQVPPLSFLTRMGDMIQEFIEVFAVVAKTIVKKVIEEKASLLSEAATSKFPRIGESPAIHHASKNLAIKKHTRRGPGAKKLAKMKRASKTSLLQEGDDDGGDSDSLFEFEIHDNDGNYATKLITQFAGKEIDTASCLAFAPKTRSGSNGAVAQSDWQVNDEDDFIKLEPWAVPCDNSWMMDKDHLTKWAGYSFYTWEMAIEKCVTVSYALSMQPVLAFVGGLEFDILPAPLADIDTMVCWPDKQPGGVDLSVLRTVISSGGVMLYSRTLRLVKRFGDNTDFTDNNIYSAYETYRNPAGVAVGSHSVEDDRTLEAMDRTASLLQNRSQTPEQPELVWRDQELYLATMEYGKHLEQTILSEHRNHAAAHRLGLLQTDATSSAKSGADELQLFRFRNPGLVSFEIKGEMVGNQLDLVMQVSFGGFNSPEKRIKLVDLVDQFAVVLTAMPFVSVGTKAKAIAALKGFNQDDVKKVVPKAWDLASTEYEADWGYSFDHEGWSFSPPNTAITGFRRSHENNLYNLEAAKYRSTQFDEEECEYVNLSPALDNANSWGLCPDGYFFHGLNPGDMMNRGPWECKHIGCIEWGKCCRPKGAGRWGQCQIADWSTSFDDTGSSTCPFPYGLVGLYRSGTSGIQGIELAYCCELGVPTNTETNYYLSATEYAADWSSSFDSAGWSSADGFITGFHRSSGTELYYLETAFYRKPHEAGTHLE</sequence>
<evidence type="ECO:0000256" key="2">
    <source>
        <dbReference type="SAM" id="MobiDB-lite"/>
    </source>
</evidence>
<dbReference type="AlphaFoldDB" id="A0A9P1CJ91"/>
<evidence type="ECO:0000313" key="6">
    <source>
        <dbReference type="Proteomes" id="UP001152797"/>
    </source>
</evidence>
<evidence type="ECO:0000256" key="3">
    <source>
        <dbReference type="SAM" id="SignalP"/>
    </source>
</evidence>
<feature type="signal peptide" evidence="3">
    <location>
        <begin position="1"/>
        <end position="23"/>
    </location>
</feature>
<evidence type="ECO:0000313" key="4">
    <source>
        <dbReference type="EMBL" id="CAI3992485.1"/>
    </source>
</evidence>
<feature type="region of interest" description="Disordered" evidence="2">
    <location>
        <begin position="577"/>
        <end position="605"/>
    </location>
</feature>